<dbReference type="SUPFAM" id="SSF81901">
    <property type="entry name" value="HCP-like"/>
    <property type="match status" value="1"/>
</dbReference>
<feature type="repeat" description="TPR" evidence="4">
    <location>
        <begin position="306"/>
        <end position="339"/>
    </location>
</feature>
<reference evidence="8" key="1">
    <citation type="submission" date="2021-01" db="EMBL/GenBank/DDBJ databases">
        <authorList>
            <person name="Corre E."/>
            <person name="Pelletier E."/>
            <person name="Niang G."/>
            <person name="Scheremetjew M."/>
            <person name="Finn R."/>
            <person name="Kale V."/>
            <person name="Holt S."/>
            <person name="Cochrane G."/>
            <person name="Meng A."/>
            <person name="Brown T."/>
            <person name="Cohen L."/>
        </authorList>
    </citation>
    <scope>NUCLEOTIDE SEQUENCE</scope>
    <source>
        <strain evidence="8">MM31A-1</strain>
    </source>
</reference>
<evidence type="ECO:0000256" key="4">
    <source>
        <dbReference type="PROSITE-ProRule" id="PRU00339"/>
    </source>
</evidence>
<evidence type="ECO:0000256" key="6">
    <source>
        <dbReference type="SAM" id="Phobius"/>
    </source>
</evidence>
<dbReference type="PANTHER" id="PTHR44917:SF1">
    <property type="entry name" value="PROTEIN HIGH CHLOROPHYLL FLUORESCENT 107"/>
    <property type="match status" value="1"/>
</dbReference>
<evidence type="ECO:0000256" key="3">
    <source>
        <dbReference type="ARBA" id="ARBA00023242"/>
    </source>
</evidence>
<dbReference type="EMBL" id="HBIO01026349">
    <property type="protein sequence ID" value="CAE0475392.1"/>
    <property type="molecule type" value="Transcribed_RNA"/>
</dbReference>
<feature type="region of interest" description="Disordered" evidence="5">
    <location>
        <begin position="231"/>
        <end position="253"/>
    </location>
</feature>
<dbReference type="GO" id="GO:0003729">
    <property type="term" value="F:mRNA binding"/>
    <property type="evidence" value="ECO:0007669"/>
    <property type="project" value="InterPro"/>
</dbReference>
<feature type="compositionally biased region" description="Basic residues" evidence="5">
    <location>
        <begin position="119"/>
        <end position="133"/>
    </location>
</feature>
<dbReference type="InterPro" id="IPR044624">
    <property type="entry name" value="Mbb1-like"/>
</dbReference>
<proteinExistence type="predicted"/>
<dbReference type="GO" id="GO:0005634">
    <property type="term" value="C:nucleus"/>
    <property type="evidence" value="ECO:0007669"/>
    <property type="project" value="UniProtKB-SubCell"/>
</dbReference>
<feature type="transmembrane region" description="Helical" evidence="6">
    <location>
        <begin position="29"/>
        <end position="49"/>
    </location>
</feature>
<name>A0A7S3QFC5_9STRA</name>
<feature type="compositionally biased region" description="Basic residues" evidence="5">
    <location>
        <begin position="822"/>
        <end position="833"/>
    </location>
</feature>
<dbReference type="PROSITE" id="PS50005">
    <property type="entry name" value="TPR"/>
    <property type="match status" value="3"/>
</dbReference>
<keyword evidence="3" id="KW-0539">Nucleus</keyword>
<dbReference type="Pfam" id="PF13432">
    <property type="entry name" value="TPR_16"/>
    <property type="match status" value="1"/>
</dbReference>
<evidence type="ECO:0000313" key="8">
    <source>
        <dbReference type="EMBL" id="CAE0475392.1"/>
    </source>
</evidence>
<keyword evidence="2" id="KW-0677">Repeat</keyword>
<dbReference type="AlphaFoldDB" id="A0A7S3QFC5"/>
<feature type="repeat" description="TPR" evidence="4">
    <location>
        <begin position="466"/>
        <end position="499"/>
    </location>
</feature>
<keyword evidence="4" id="KW-0802">TPR repeat</keyword>
<dbReference type="SMART" id="SM00028">
    <property type="entry name" value="TPR"/>
    <property type="match status" value="5"/>
</dbReference>
<gene>
    <name evidence="8" type="ORF">CDEB00056_LOCUS20245</name>
</gene>
<evidence type="ECO:0000256" key="1">
    <source>
        <dbReference type="ARBA" id="ARBA00004123"/>
    </source>
</evidence>
<feature type="region of interest" description="Disordered" evidence="5">
    <location>
        <begin position="813"/>
        <end position="833"/>
    </location>
</feature>
<keyword evidence="6" id="KW-1133">Transmembrane helix</keyword>
<dbReference type="InterPro" id="IPR003107">
    <property type="entry name" value="HAT"/>
</dbReference>
<keyword evidence="6" id="KW-0472">Membrane</keyword>
<dbReference type="InterPro" id="IPR055430">
    <property type="entry name" value="HAT_Syf1_CNRKL1_C"/>
</dbReference>
<dbReference type="InterPro" id="IPR019734">
    <property type="entry name" value="TPR_rpt"/>
</dbReference>
<evidence type="ECO:0000256" key="2">
    <source>
        <dbReference type="ARBA" id="ARBA00022737"/>
    </source>
</evidence>
<organism evidence="8">
    <name type="scientific">Chaetoceros debilis</name>
    <dbReference type="NCBI Taxonomy" id="122233"/>
    <lineage>
        <taxon>Eukaryota</taxon>
        <taxon>Sar</taxon>
        <taxon>Stramenopiles</taxon>
        <taxon>Ochrophyta</taxon>
        <taxon>Bacillariophyta</taxon>
        <taxon>Coscinodiscophyceae</taxon>
        <taxon>Chaetocerotophycidae</taxon>
        <taxon>Chaetocerotales</taxon>
        <taxon>Chaetocerotaceae</taxon>
        <taxon>Chaetoceros</taxon>
    </lineage>
</organism>
<accession>A0A7S3QFC5</accession>
<comment type="subcellular location">
    <subcellularLocation>
        <location evidence="1">Nucleus</location>
    </subcellularLocation>
</comment>
<feature type="domain" description="Pre-mRNA-splicing factor Syf1/CRNKL1-like C-terminal HAT-repeats" evidence="7">
    <location>
        <begin position="574"/>
        <end position="728"/>
    </location>
</feature>
<evidence type="ECO:0000259" key="7">
    <source>
        <dbReference type="Pfam" id="PF23231"/>
    </source>
</evidence>
<feature type="compositionally biased region" description="Polar residues" evidence="5">
    <location>
        <begin position="107"/>
        <end position="118"/>
    </location>
</feature>
<evidence type="ECO:0000256" key="5">
    <source>
        <dbReference type="SAM" id="MobiDB-lite"/>
    </source>
</evidence>
<dbReference type="SUPFAM" id="SSF48452">
    <property type="entry name" value="TPR-like"/>
    <property type="match status" value="2"/>
</dbReference>
<dbReference type="PANTHER" id="PTHR44917">
    <property type="entry name" value="PROTEIN HIGH CHLOROPHYLL FLUORESCENT 107"/>
    <property type="match status" value="1"/>
</dbReference>
<dbReference type="SMART" id="SM00386">
    <property type="entry name" value="HAT"/>
    <property type="match status" value="7"/>
</dbReference>
<feature type="region of interest" description="Disordered" evidence="5">
    <location>
        <begin position="93"/>
        <end position="148"/>
    </location>
</feature>
<keyword evidence="6" id="KW-0812">Transmembrane</keyword>
<sequence>MVEISSRKNRVSRLTGYPSTYEVEKKSTILIRIVLMTIIANAAVCSDAFSLTSRSKQLIHGTVNGYGRQRIGACEGRNLKMVLASTEEINEISEASNSNEAKEKPDLSNQISTDLSSVNKKRRKKKYQRKRPRSKSEESRMRMRKSRQARYEEIRKKNMANLWDFESLFPAPVWDYEIINKDLHEVSDRDAKTGNQNSIKGVRPVATSIRSPDDILAKNLSKMKPIISSNSTDGLSGFGGENAPQENSTEDGTKIDRSLTRMVEDRMYGFRRDQMGDFEYDTSLMGDGAVKFRDGVRLGNALKVNVDRLNYFAKKELAHGKLEEAEELYVQAIQLSPRDGRAYLGMSRVAQRRRDFIYAKKCLRTGINNSLVGGTPSGIDGVNVDDNGGNPFLLQALGTLEERMGHLSEAEKLYIAAARSRPSHAAAWVALAQLRTRKLRQGPNAGRMCYRTAEIELKRAGRAQSSHVYTAWAALEWKSGEIFKARKLFKKALDIDPQCSAAWNQLGVMESNEENWEEARKCFETVLKFDRRNSRVLQAYAIMETKNPDGNSRDAIGLFEKALKVKPRDGGVLQAYALYVAKLGDIDSARNLLKKGTEVDKRHSPLWQAWGVLETRHGEADDARDIFQQGIWACAQSSGGQSGGRRCARLWQAWGVLEAQEEEHTAARRCFSRALDADMRNVATVTAWTLMEEELGNYSDAKLIFERTLKQFGTGSHSEEKIAIWRAYELMEAQAGNQQAAQNVYQRSIRDAFIKTDFSEYDNESISRVVGIDLQKDELLKESGGKEQVEVSRWDSKRDEAFGESAVWIKDGSIEGKVPPKAMKKKSRQPKVD</sequence>
<protein>
    <recommendedName>
        <fullName evidence="7">Pre-mRNA-splicing factor Syf1/CRNKL1-like C-terminal HAT-repeats domain-containing protein</fullName>
    </recommendedName>
</protein>
<dbReference type="Gene3D" id="1.25.40.10">
    <property type="entry name" value="Tetratricopeptide repeat domain"/>
    <property type="match status" value="3"/>
</dbReference>
<feature type="repeat" description="TPR" evidence="4">
    <location>
        <begin position="500"/>
        <end position="533"/>
    </location>
</feature>
<dbReference type="GO" id="GO:0006397">
    <property type="term" value="P:mRNA processing"/>
    <property type="evidence" value="ECO:0007669"/>
    <property type="project" value="InterPro"/>
</dbReference>
<dbReference type="Pfam" id="PF23231">
    <property type="entry name" value="HAT_Syf1_CNRKL1_C"/>
    <property type="match status" value="1"/>
</dbReference>
<dbReference type="InterPro" id="IPR011990">
    <property type="entry name" value="TPR-like_helical_dom_sf"/>
</dbReference>